<dbReference type="PANTHER" id="PTHR16065:SF2">
    <property type="entry name" value="COILED-COIL DOMAIN CONTAINING 198"/>
    <property type="match status" value="1"/>
</dbReference>
<keyword evidence="4" id="KW-1185">Reference proteome</keyword>
<evidence type="ECO:0000313" key="3">
    <source>
        <dbReference type="EMBL" id="KAF6483499.1"/>
    </source>
</evidence>
<dbReference type="AlphaFoldDB" id="A0A7J8IHB4"/>
<proteinExistence type="predicted"/>
<dbReference type="EMBL" id="JACASE010000003">
    <property type="protein sequence ID" value="KAF6483499.1"/>
    <property type="molecule type" value="Genomic_DNA"/>
</dbReference>
<evidence type="ECO:0000313" key="4">
    <source>
        <dbReference type="Proteomes" id="UP000593571"/>
    </source>
</evidence>
<gene>
    <name evidence="3" type="ORF">HJG63_002258</name>
</gene>
<comment type="caution">
    <text evidence="3">The sequence shown here is derived from an EMBL/GenBank/DDBJ whole genome shotgun (WGS) entry which is preliminary data.</text>
</comment>
<reference evidence="3 4" key="1">
    <citation type="journal article" date="2020" name="Nature">
        <title>Six reference-quality genomes reveal evolution of bat adaptations.</title>
        <authorList>
            <person name="Jebb D."/>
            <person name="Huang Z."/>
            <person name="Pippel M."/>
            <person name="Hughes G.M."/>
            <person name="Lavrichenko K."/>
            <person name="Devanna P."/>
            <person name="Winkler S."/>
            <person name="Jermiin L.S."/>
            <person name="Skirmuntt E.C."/>
            <person name="Katzourakis A."/>
            <person name="Burkitt-Gray L."/>
            <person name="Ray D.A."/>
            <person name="Sullivan K.A.M."/>
            <person name="Roscito J.G."/>
            <person name="Kirilenko B.M."/>
            <person name="Davalos L.M."/>
            <person name="Corthals A.P."/>
            <person name="Power M.L."/>
            <person name="Jones G."/>
            <person name="Ransome R.D."/>
            <person name="Dechmann D.K.N."/>
            <person name="Locatelli A.G."/>
            <person name="Puechmaille S.J."/>
            <person name="Fedrigo O."/>
            <person name="Jarvis E.D."/>
            <person name="Hiller M."/>
            <person name="Vernes S.C."/>
            <person name="Myers E.W."/>
            <person name="Teeling E.C."/>
        </authorList>
    </citation>
    <scope>NUCLEOTIDE SEQUENCE [LARGE SCALE GENOMIC DNA]</scope>
    <source>
        <strain evidence="3">MRouAeg1</strain>
        <tissue evidence="3">Muscle</tissue>
    </source>
</reference>
<feature type="compositionally biased region" description="Basic and acidic residues" evidence="2">
    <location>
        <begin position="1"/>
        <end position="25"/>
    </location>
</feature>
<feature type="region of interest" description="Disordered" evidence="2">
    <location>
        <begin position="1"/>
        <end position="26"/>
    </location>
</feature>
<dbReference type="Proteomes" id="UP000593571">
    <property type="component" value="Unassembled WGS sequence"/>
</dbReference>
<protein>
    <submittedName>
        <fullName evidence="3">Coiled-coil domain containing 198</fullName>
    </submittedName>
</protein>
<organism evidence="3 4">
    <name type="scientific">Rousettus aegyptiacus</name>
    <name type="common">Egyptian fruit bat</name>
    <name type="synonym">Pteropus aegyptiacus</name>
    <dbReference type="NCBI Taxonomy" id="9407"/>
    <lineage>
        <taxon>Eukaryota</taxon>
        <taxon>Metazoa</taxon>
        <taxon>Chordata</taxon>
        <taxon>Craniata</taxon>
        <taxon>Vertebrata</taxon>
        <taxon>Euteleostomi</taxon>
        <taxon>Mammalia</taxon>
        <taxon>Eutheria</taxon>
        <taxon>Laurasiatheria</taxon>
        <taxon>Chiroptera</taxon>
        <taxon>Yinpterochiroptera</taxon>
        <taxon>Pteropodoidea</taxon>
        <taxon>Pteropodidae</taxon>
        <taxon>Rousettinae</taxon>
        <taxon>Rousettus</taxon>
    </lineage>
</organism>
<dbReference type="InterPro" id="IPR029235">
    <property type="entry name" value="FAME"/>
</dbReference>
<evidence type="ECO:0000256" key="2">
    <source>
        <dbReference type="SAM" id="MobiDB-lite"/>
    </source>
</evidence>
<feature type="coiled-coil region" evidence="1">
    <location>
        <begin position="34"/>
        <end position="63"/>
    </location>
</feature>
<dbReference type="PANTHER" id="PTHR16065">
    <property type="entry name" value="COILED-COIL DOMAIN CONTAINING 198"/>
    <property type="match status" value="1"/>
</dbReference>
<evidence type="ECO:0000256" key="1">
    <source>
        <dbReference type="SAM" id="Coils"/>
    </source>
</evidence>
<sequence length="157" mass="18345">MTSERILRQQEGRTTHKAKELEKKMQTPMYISGKRQYLHKMQMLEMNRKRQEAQMELKKSHREARINKQKLRDHQAKKILQSIPKNDDGDFLTLLPDETLNRSPGGEKAKEPHLVVKEDTVHGDNVKWHVGISQFGATCRHKPHPFPCSSLRHVHNA</sequence>
<name>A0A7J8IHB4_ROUAE</name>
<accession>A0A7J8IHB4</accession>
<dbReference type="Pfam" id="PF15398">
    <property type="entry name" value="DUF4619"/>
    <property type="match status" value="1"/>
</dbReference>
<keyword evidence="1" id="KW-0175">Coiled coil</keyword>